<protein>
    <recommendedName>
        <fullName evidence="3">Transcriptional regulator</fullName>
    </recommendedName>
</protein>
<sequence>MKLTPTQRRILEVLTDNGPVRTMSGLAYTVFPNATYRSPQGAALNISRHVKPLVRAALVNDWAVGPAEFRITAAGRLALAALHQQQEHGQ</sequence>
<accession>A0A848IN28</accession>
<name>A0A848IN28_9BURK</name>
<gene>
    <name evidence="1" type="ORF">HHL24_35465</name>
</gene>
<dbReference type="Proteomes" id="UP000544134">
    <property type="component" value="Unassembled WGS sequence"/>
</dbReference>
<evidence type="ECO:0008006" key="3">
    <source>
        <dbReference type="Google" id="ProtNLM"/>
    </source>
</evidence>
<proteinExistence type="predicted"/>
<evidence type="ECO:0000313" key="1">
    <source>
        <dbReference type="EMBL" id="NMM03191.1"/>
    </source>
</evidence>
<dbReference type="RefSeq" id="WP_169489943.1">
    <property type="nucleotide sequence ID" value="NZ_JABBGJ010000049.1"/>
</dbReference>
<keyword evidence="2" id="KW-1185">Reference proteome</keyword>
<dbReference type="AlphaFoldDB" id="A0A848IN28"/>
<reference evidence="1 2" key="1">
    <citation type="submission" date="2020-04" db="EMBL/GenBank/DDBJ databases">
        <title>Paraburkholderia sp. RP-4-7 isolated from soil.</title>
        <authorList>
            <person name="Dahal R.H."/>
        </authorList>
    </citation>
    <scope>NUCLEOTIDE SEQUENCE [LARGE SCALE GENOMIC DNA]</scope>
    <source>
        <strain evidence="1 2">RP-4-7</strain>
    </source>
</reference>
<dbReference type="EMBL" id="JABBGJ010000049">
    <property type="protein sequence ID" value="NMM03191.1"/>
    <property type="molecule type" value="Genomic_DNA"/>
</dbReference>
<evidence type="ECO:0000313" key="2">
    <source>
        <dbReference type="Proteomes" id="UP000544134"/>
    </source>
</evidence>
<comment type="caution">
    <text evidence="1">The sequence shown here is derived from an EMBL/GenBank/DDBJ whole genome shotgun (WGS) entry which is preliminary data.</text>
</comment>
<organism evidence="1 2">
    <name type="scientific">Paraburkholderia polaris</name>
    <dbReference type="NCBI Taxonomy" id="2728848"/>
    <lineage>
        <taxon>Bacteria</taxon>
        <taxon>Pseudomonadati</taxon>
        <taxon>Pseudomonadota</taxon>
        <taxon>Betaproteobacteria</taxon>
        <taxon>Burkholderiales</taxon>
        <taxon>Burkholderiaceae</taxon>
        <taxon>Paraburkholderia</taxon>
    </lineage>
</organism>